<dbReference type="InterPro" id="IPR029442">
    <property type="entry name" value="GyrI-like"/>
</dbReference>
<reference evidence="3 4" key="1">
    <citation type="submission" date="2020-08" db="EMBL/GenBank/DDBJ databases">
        <title>Genomic Encyclopedia of Type Strains, Phase IV (KMG-IV): sequencing the most valuable type-strain genomes for metagenomic binning, comparative biology and taxonomic classification.</title>
        <authorList>
            <person name="Goeker M."/>
        </authorList>
    </citation>
    <scope>NUCLEOTIDE SEQUENCE [LARGE SCALE GENOMIC DNA]</scope>
    <source>
        <strain evidence="3 4">DSM 45615</strain>
    </source>
</reference>
<protein>
    <submittedName>
        <fullName evidence="3">DNA-binding transcriptional MerR regulator</fullName>
    </submittedName>
</protein>
<feature type="domain" description="HTH merR-type" evidence="2">
    <location>
        <begin position="1"/>
        <end position="71"/>
    </location>
</feature>
<dbReference type="PROSITE" id="PS50937">
    <property type="entry name" value="HTH_MERR_2"/>
    <property type="match status" value="1"/>
</dbReference>
<evidence type="ECO:0000256" key="1">
    <source>
        <dbReference type="ARBA" id="ARBA00023125"/>
    </source>
</evidence>
<dbReference type="SUPFAM" id="SSF55136">
    <property type="entry name" value="Probable bacterial effector-binding domain"/>
    <property type="match status" value="1"/>
</dbReference>
<dbReference type="EMBL" id="JACHGN010000008">
    <property type="protein sequence ID" value="MBB5134614.1"/>
    <property type="molecule type" value="Genomic_DNA"/>
</dbReference>
<dbReference type="AlphaFoldDB" id="A0A840P083"/>
<dbReference type="Gene3D" id="1.10.1660.10">
    <property type="match status" value="1"/>
</dbReference>
<organism evidence="3 4">
    <name type="scientific">Thermocatellispora tengchongensis</name>
    <dbReference type="NCBI Taxonomy" id="1073253"/>
    <lineage>
        <taxon>Bacteria</taxon>
        <taxon>Bacillati</taxon>
        <taxon>Actinomycetota</taxon>
        <taxon>Actinomycetes</taxon>
        <taxon>Streptosporangiales</taxon>
        <taxon>Streptosporangiaceae</taxon>
        <taxon>Thermocatellispora</taxon>
    </lineage>
</organism>
<dbReference type="Pfam" id="PF13411">
    <property type="entry name" value="MerR_1"/>
    <property type="match status" value="1"/>
</dbReference>
<comment type="caution">
    <text evidence="3">The sequence shown here is derived from an EMBL/GenBank/DDBJ whole genome shotgun (WGS) entry which is preliminary data.</text>
</comment>
<name>A0A840P083_9ACTN</name>
<proteinExistence type="predicted"/>
<dbReference type="InterPro" id="IPR009061">
    <property type="entry name" value="DNA-bd_dom_put_sf"/>
</dbReference>
<sequence length="276" mass="30158">MFSIGDFARLGQVSVRSLRHYDALGLLVPAHVDPASGYRYYRAAQLARLNRIVALLELGFTLRQVAVMIDGELEPAELEGMLRLRRAELEAKVAADLERINRVEARIRLIHREGATPSGEIRVKRLPALRVVRLGATVGGWEPREIGEVIVPLFEQVYQRLERAGLQPGRGPMLACYQPEPDGVGVHAAVPAPGIAATQAAAAGLEAADLPEVDAATLVHRGPMEHAGAAWQEIAHWLEAHGRRFAGPAREVYLECPGGGDRQVTELQQPIVKQPR</sequence>
<dbReference type="InterPro" id="IPR011256">
    <property type="entry name" value="Reg_factor_effector_dom_sf"/>
</dbReference>
<dbReference type="SMART" id="SM00422">
    <property type="entry name" value="HTH_MERR"/>
    <property type="match status" value="1"/>
</dbReference>
<keyword evidence="1 3" id="KW-0238">DNA-binding</keyword>
<dbReference type="SMART" id="SM00871">
    <property type="entry name" value="AraC_E_bind"/>
    <property type="match status" value="1"/>
</dbReference>
<dbReference type="GO" id="GO:0003700">
    <property type="term" value="F:DNA-binding transcription factor activity"/>
    <property type="evidence" value="ECO:0007669"/>
    <property type="project" value="InterPro"/>
</dbReference>
<dbReference type="Proteomes" id="UP000578449">
    <property type="component" value="Unassembled WGS sequence"/>
</dbReference>
<dbReference type="PANTHER" id="PTHR30204">
    <property type="entry name" value="REDOX-CYCLING DRUG-SENSING TRANSCRIPTIONAL ACTIVATOR SOXR"/>
    <property type="match status" value="1"/>
</dbReference>
<evidence type="ECO:0000313" key="4">
    <source>
        <dbReference type="Proteomes" id="UP000578449"/>
    </source>
</evidence>
<dbReference type="GO" id="GO:0003677">
    <property type="term" value="F:DNA binding"/>
    <property type="evidence" value="ECO:0007669"/>
    <property type="project" value="UniProtKB-KW"/>
</dbReference>
<evidence type="ECO:0000313" key="3">
    <source>
        <dbReference type="EMBL" id="MBB5134614.1"/>
    </source>
</evidence>
<accession>A0A840P083</accession>
<dbReference type="RefSeq" id="WP_185051492.1">
    <property type="nucleotide sequence ID" value="NZ_BAABIX010000007.1"/>
</dbReference>
<dbReference type="InterPro" id="IPR000551">
    <property type="entry name" value="MerR-type_HTH_dom"/>
</dbReference>
<dbReference type="SUPFAM" id="SSF46955">
    <property type="entry name" value="Putative DNA-binding domain"/>
    <property type="match status" value="1"/>
</dbReference>
<dbReference type="CDD" id="cd01107">
    <property type="entry name" value="HTH_BmrR"/>
    <property type="match status" value="1"/>
</dbReference>
<dbReference type="InterPro" id="IPR047057">
    <property type="entry name" value="MerR_fam"/>
</dbReference>
<dbReference type="Pfam" id="PF06445">
    <property type="entry name" value="GyrI-like"/>
    <property type="match status" value="1"/>
</dbReference>
<dbReference type="PANTHER" id="PTHR30204:SF97">
    <property type="entry name" value="MERR FAMILY REGULATORY PROTEIN"/>
    <property type="match status" value="1"/>
</dbReference>
<gene>
    <name evidence="3" type="ORF">HNP84_004346</name>
</gene>
<dbReference type="InterPro" id="IPR010499">
    <property type="entry name" value="AraC_E-bd"/>
</dbReference>
<keyword evidence="4" id="KW-1185">Reference proteome</keyword>
<evidence type="ECO:0000259" key="2">
    <source>
        <dbReference type="PROSITE" id="PS50937"/>
    </source>
</evidence>
<dbReference type="Gene3D" id="3.20.80.10">
    <property type="entry name" value="Regulatory factor, effector binding domain"/>
    <property type="match status" value="1"/>
</dbReference>